<dbReference type="NCBIfam" id="NF004845">
    <property type="entry name" value="PRK06196.1"/>
    <property type="match status" value="1"/>
</dbReference>
<proteinExistence type="inferred from homology"/>
<accession>A0ABX1Y481</accession>
<comment type="similarity">
    <text evidence="1">Belongs to the short-chain dehydrogenases/reductases (SDR) family.</text>
</comment>
<dbReference type="PANTHER" id="PTHR24320">
    <property type="entry name" value="RETINOL DEHYDROGENASE"/>
    <property type="match status" value="1"/>
</dbReference>
<keyword evidence="2" id="KW-0560">Oxidoreductase</keyword>
<evidence type="ECO:0000256" key="2">
    <source>
        <dbReference type="ARBA" id="ARBA00023002"/>
    </source>
</evidence>
<reference evidence="3 4" key="1">
    <citation type="submission" date="2019-10" db="EMBL/GenBank/DDBJ databases">
        <title>Description of Paenibacillus terrestris sp. nov.</title>
        <authorList>
            <person name="Carlier A."/>
            <person name="Qi S."/>
        </authorList>
    </citation>
    <scope>NUCLEOTIDE SEQUENCE [LARGE SCALE GENOMIC DNA]</scope>
    <source>
        <strain evidence="3 4">LMG 31458</strain>
    </source>
</reference>
<dbReference type="PRINTS" id="PR00081">
    <property type="entry name" value="GDHRDH"/>
</dbReference>
<dbReference type="RefSeq" id="WP_171647587.1">
    <property type="nucleotide sequence ID" value="NZ_WHOA01000223.1"/>
</dbReference>
<dbReference type="Pfam" id="PF00106">
    <property type="entry name" value="adh_short"/>
    <property type="match status" value="1"/>
</dbReference>
<evidence type="ECO:0000313" key="3">
    <source>
        <dbReference type="EMBL" id="NOU75700.1"/>
    </source>
</evidence>
<dbReference type="PANTHER" id="PTHR24320:SF148">
    <property type="entry name" value="NAD(P)-BINDING ROSSMANN-FOLD SUPERFAMILY PROTEIN"/>
    <property type="match status" value="1"/>
</dbReference>
<evidence type="ECO:0000256" key="1">
    <source>
        <dbReference type="ARBA" id="ARBA00006484"/>
    </source>
</evidence>
<dbReference type="Proteomes" id="UP000616779">
    <property type="component" value="Unassembled WGS sequence"/>
</dbReference>
<comment type="caution">
    <text evidence="3">The sequence shown here is derived from an EMBL/GenBank/DDBJ whole genome shotgun (WGS) entry which is preliminary data.</text>
</comment>
<keyword evidence="4" id="KW-1185">Reference proteome</keyword>
<dbReference type="Gene3D" id="3.40.50.720">
    <property type="entry name" value="NAD(P)-binding Rossmann-like Domain"/>
    <property type="match status" value="1"/>
</dbReference>
<sequence>MNDYSRNAVTIQAPISSGFGPRTTAREVLGGQDLSGKVAIVTGGYSGLGLETTRVLTEAGATVIVPARTPEKAQASVSGIPGVKLETLDLFNPASIDAFAKRFLDSHRSLHILINCAGIMATPLVRDIRGFESQFATNHLGHFQLAARLWAALKQAEGARVVSLSSRGHRISGVDFNDPNFERHEYDKWKAYGQSKSANALFAVELDQRGKAYGVHAFAVHPGTIVTDLSRNLSDEEMRAMGALDEQGQRAYTGFNNEVKSIEEGAATIVWCAVNKQLDDMGGVYCENVDVAEAVPADSPPGPGVRPWAVNPEFAERLWQLSEDLTKVKFNI</sequence>
<dbReference type="InterPro" id="IPR002347">
    <property type="entry name" value="SDR_fam"/>
</dbReference>
<gene>
    <name evidence="3" type="ORF">GC098_30740</name>
</gene>
<dbReference type="InterPro" id="IPR036291">
    <property type="entry name" value="NAD(P)-bd_dom_sf"/>
</dbReference>
<organism evidence="3 4">
    <name type="scientific">Paenibacillus phytorum</name>
    <dbReference type="NCBI Taxonomy" id="2654977"/>
    <lineage>
        <taxon>Bacteria</taxon>
        <taxon>Bacillati</taxon>
        <taxon>Bacillota</taxon>
        <taxon>Bacilli</taxon>
        <taxon>Bacillales</taxon>
        <taxon>Paenibacillaceae</taxon>
        <taxon>Paenibacillus</taxon>
    </lineage>
</organism>
<name>A0ABX1Y481_9BACL</name>
<protein>
    <submittedName>
        <fullName evidence="3">SDR family NAD(P)-dependent oxidoreductase</fullName>
    </submittedName>
</protein>
<evidence type="ECO:0000313" key="4">
    <source>
        <dbReference type="Proteomes" id="UP000616779"/>
    </source>
</evidence>
<dbReference type="SUPFAM" id="SSF51735">
    <property type="entry name" value="NAD(P)-binding Rossmann-fold domains"/>
    <property type="match status" value="1"/>
</dbReference>
<dbReference type="EMBL" id="WHOA01000223">
    <property type="protein sequence ID" value="NOU75700.1"/>
    <property type="molecule type" value="Genomic_DNA"/>
</dbReference>